<evidence type="ECO:0000256" key="3">
    <source>
        <dbReference type="ARBA" id="ARBA00022989"/>
    </source>
</evidence>
<dbReference type="EMBL" id="SOEB01000022">
    <property type="protein sequence ID" value="TDX24753.1"/>
    <property type="molecule type" value="Genomic_DNA"/>
</dbReference>
<comment type="subcellular location">
    <subcellularLocation>
        <location evidence="1">Membrane</location>
        <topology evidence="1">Single-pass membrane protein</topology>
    </subcellularLocation>
</comment>
<organism evidence="7 8">
    <name type="scientific">Rhodovulum visakhapatnamense</name>
    <dbReference type="NCBI Taxonomy" id="364297"/>
    <lineage>
        <taxon>Bacteria</taxon>
        <taxon>Pseudomonadati</taxon>
        <taxon>Pseudomonadota</taxon>
        <taxon>Alphaproteobacteria</taxon>
        <taxon>Rhodobacterales</taxon>
        <taxon>Paracoccaceae</taxon>
        <taxon>Rhodovulum</taxon>
    </lineage>
</organism>
<keyword evidence="2 5" id="KW-0812">Transmembrane</keyword>
<evidence type="ECO:0000259" key="6">
    <source>
        <dbReference type="Pfam" id="PF04335"/>
    </source>
</evidence>
<evidence type="ECO:0000313" key="7">
    <source>
        <dbReference type="EMBL" id="TDX24753.1"/>
    </source>
</evidence>
<name>A0A4V6QAN6_9RHOB</name>
<accession>A0A4V6QAN6</accession>
<protein>
    <submittedName>
        <fullName evidence="7">Type IV secretion system protein VirB8</fullName>
    </submittedName>
</protein>
<dbReference type="CDD" id="cd16424">
    <property type="entry name" value="VirB8"/>
    <property type="match status" value="1"/>
</dbReference>
<evidence type="ECO:0000256" key="1">
    <source>
        <dbReference type="ARBA" id="ARBA00004167"/>
    </source>
</evidence>
<feature type="domain" description="Bacterial virulence protein VirB8" evidence="6">
    <location>
        <begin position="17"/>
        <end position="220"/>
    </location>
</feature>
<dbReference type="GO" id="GO:0016020">
    <property type="term" value="C:membrane"/>
    <property type="evidence" value="ECO:0007669"/>
    <property type="project" value="UniProtKB-SubCell"/>
</dbReference>
<dbReference type="InterPro" id="IPR007430">
    <property type="entry name" value="VirB8"/>
</dbReference>
<keyword evidence="3 5" id="KW-1133">Transmembrane helix</keyword>
<proteinExistence type="predicted"/>
<evidence type="ECO:0000256" key="2">
    <source>
        <dbReference type="ARBA" id="ARBA00022692"/>
    </source>
</evidence>
<dbReference type="InterPro" id="IPR032710">
    <property type="entry name" value="NTF2-like_dom_sf"/>
</dbReference>
<evidence type="ECO:0000313" key="8">
    <source>
        <dbReference type="Proteomes" id="UP000295484"/>
    </source>
</evidence>
<keyword evidence="4 5" id="KW-0472">Membrane</keyword>
<feature type="transmembrane region" description="Helical" evidence="5">
    <location>
        <begin position="35"/>
        <end position="57"/>
    </location>
</feature>
<reference evidence="7 8" key="1">
    <citation type="submission" date="2019-03" db="EMBL/GenBank/DDBJ databases">
        <title>Genomic Encyclopedia of Type Strains, Phase IV (KMG-IV): sequencing the most valuable type-strain genomes for metagenomic binning, comparative biology and taxonomic classification.</title>
        <authorList>
            <person name="Goeker M."/>
        </authorList>
    </citation>
    <scope>NUCLEOTIDE SEQUENCE [LARGE SCALE GENOMIC DNA]</scope>
    <source>
        <strain evidence="7 8">JA181</strain>
    </source>
</reference>
<gene>
    <name evidence="7" type="ORF">EV657_12273</name>
</gene>
<evidence type="ECO:0000256" key="5">
    <source>
        <dbReference type="SAM" id="Phobius"/>
    </source>
</evidence>
<sequence>MSKAPDMTAGMSTRELVEEELIHGALRREQLWRMIGLGGAGFGVFGCLAAAAVALMVETPPPVVVPYDPATGLALPNATVETVSLAERPAIIEAQIYRYILDREAYNQLDNDLRVRRVLAQSSGAAEASMRAMWTSGQESYPPTRYGPAAEMAVEIASITLIGDNRAQVRLRKRLTSPQGAQDGSFTATLMFAFQPERTRSIDDVWQNPFGFTVTQYAIRSDRSE</sequence>
<dbReference type="Gene3D" id="3.10.450.230">
    <property type="entry name" value="VirB8 protein"/>
    <property type="match status" value="1"/>
</dbReference>
<dbReference type="SUPFAM" id="SSF54427">
    <property type="entry name" value="NTF2-like"/>
    <property type="match status" value="1"/>
</dbReference>
<evidence type="ECO:0000256" key="4">
    <source>
        <dbReference type="ARBA" id="ARBA00023136"/>
    </source>
</evidence>
<dbReference type="Pfam" id="PF04335">
    <property type="entry name" value="VirB8"/>
    <property type="match status" value="1"/>
</dbReference>
<dbReference type="AlphaFoldDB" id="A0A4V6QAN6"/>
<comment type="caution">
    <text evidence="7">The sequence shown here is derived from an EMBL/GenBank/DDBJ whole genome shotgun (WGS) entry which is preliminary data.</text>
</comment>
<dbReference type="Proteomes" id="UP000295484">
    <property type="component" value="Unassembled WGS sequence"/>
</dbReference>